<dbReference type="InterPro" id="IPR051049">
    <property type="entry name" value="Dienelactone_hydrolase-like"/>
</dbReference>
<dbReference type="InterPro" id="IPR002925">
    <property type="entry name" value="Dienelactn_hydro"/>
</dbReference>
<keyword evidence="2" id="KW-0378">Hydrolase</keyword>
<dbReference type="EMBL" id="QFPJ01000026">
    <property type="protein sequence ID" value="PZQ21615.1"/>
    <property type="molecule type" value="Genomic_DNA"/>
</dbReference>
<dbReference type="InterPro" id="IPR006311">
    <property type="entry name" value="TAT_signal"/>
</dbReference>
<dbReference type="SUPFAM" id="SSF53474">
    <property type="entry name" value="alpha/beta-Hydrolases"/>
    <property type="match status" value="1"/>
</dbReference>
<dbReference type="Proteomes" id="UP000248597">
    <property type="component" value="Unassembled WGS sequence"/>
</dbReference>
<evidence type="ECO:0000313" key="3">
    <source>
        <dbReference type="Proteomes" id="UP000248597"/>
    </source>
</evidence>
<gene>
    <name evidence="2" type="ORF">DI569_11295</name>
</gene>
<reference evidence="2 3" key="1">
    <citation type="submission" date="2017-08" db="EMBL/GenBank/DDBJ databases">
        <title>Infants hospitalized years apart are colonized by the same room-sourced microbial strains.</title>
        <authorList>
            <person name="Brooks B."/>
            <person name="Olm M.R."/>
            <person name="Firek B.A."/>
            <person name="Baker R."/>
            <person name="Thomas B.C."/>
            <person name="Morowitz M.J."/>
            <person name="Banfield J.F."/>
        </authorList>
    </citation>
    <scope>NUCLEOTIDE SEQUENCE [LARGE SCALE GENOMIC DNA]</scope>
    <source>
        <strain evidence="2">S2_005_003_R2_47</strain>
    </source>
</reference>
<evidence type="ECO:0000313" key="2">
    <source>
        <dbReference type="EMBL" id="PZQ21615.1"/>
    </source>
</evidence>
<accession>A0A2W5L4N4</accession>
<dbReference type="PANTHER" id="PTHR46623">
    <property type="entry name" value="CARBOXYMETHYLENEBUTENOLIDASE-RELATED"/>
    <property type="match status" value="1"/>
</dbReference>
<dbReference type="PANTHER" id="PTHR46623:SF10">
    <property type="entry name" value="CARBOXYMETHYLENEBUTENOLIDASE HOMOLOG"/>
    <property type="match status" value="1"/>
</dbReference>
<comment type="caution">
    <text evidence="2">The sequence shown here is derived from an EMBL/GenBank/DDBJ whole genome shotgun (WGS) entry which is preliminary data.</text>
</comment>
<dbReference type="InterPro" id="IPR029058">
    <property type="entry name" value="AB_hydrolase_fold"/>
</dbReference>
<dbReference type="PROSITE" id="PS51318">
    <property type="entry name" value="TAT"/>
    <property type="match status" value="1"/>
</dbReference>
<feature type="domain" description="Dienelactone hydrolase" evidence="1">
    <location>
        <begin position="60"/>
        <end position="288"/>
    </location>
</feature>
<organism evidence="2 3">
    <name type="scientific">Sphingopyxis macrogoltabida</name>
    <name type="common">Sphingomonas macrogoltabidus</name>
    <dbReference type="NCBI Taxonomy" id="33050"/>
    <lineage>
        <taxon>Bacteria</taxon>
        <taxon>Pseudomonadati</taxon>
        <taxon>Pseudomonadota</taxon>
        <taxon>Alphaproteobacteria</taxon>
        <taxon>Sphingomonadales</taxon>
        <taxon>Sphingomonadaceae</taxon>
        <taxon>Sphingopyxis</taxon>
    </lineage>
</organism>
<sequence length="290" mass="31010">MCNDSTEADLDRAGMAVGRRSFTALAGVGALIAALPARAVAGKPVKGRDVAIKTADGTADAYFVAPAEGKHPGVLVWPDIRGLRPAFRQMADRLAADGYAVLCVNPFYRWQASPVVDAANDWSDPKVREKLFGYLKAMTRPLVESDAKAYLPFLDAQPEVDTARKLGVTGYCMGGPMTIYTAAVAPGRVGAAASFHGGGVATDKPDSPHLLIPGTSAGYLFAIADNDDKETPNEKVLLKQVLEPRPQWHEVEVYAGAMHGWCPPDGRAYDEAAAEKAWARQLELFKAELA</sequence>
<dbReference type="Pfam" id="PF01738">
    <property type="entry name" value="DLH"/>
    <property type="match status" value="1"/>
</dbReference>
<dbReference type="GO" id="GO:0016787">
    <property type="term" value="F:hydrolase activity"/>
    <property type="evidence" value="ECO:0007669"/>
    <property type="project" value="UniProtKB-KW"/>
</dbReference>
<name>A0A2W5L4N4_SPHMC</name>
<evidence type="ECO:0000259" key="1">
    <source>
        <dbReference type="Pfam" id="PF01738"/>
    </source>
</evidence>
<proteinExistence type="predicted"/>
<dbReference type="Gene3D" id="3.40.50.1820">
    <property type="entry name" value="alpha/beta hydrolase"/>
    <property type="match status" value="1"/>
</dbReference>
<protein>
    <submittedName>
        <fullName evidence="2">Dienelactone hydrolase</fullName>
    </submittedName>
</protein>
<dbReference type="AlphaFoldDB" id="A0A2W5L4N4"/>